<keyword evidence="6 9" id="KW-1133">Transmembrane helix</keyword>
<dbReference type="InterPro" id="IPR055348">
    <property type="entry name" value="DctQ"/>
</dbReference>
<protein>
    <submittedName>
        <fullName evidence="11">C4-dicarboxylate transporter DctQ subunit</fullName>
    </submittedName>
</protein>
<comment type="similarity">
    <text evidence="8">Belongs to the TRAP transporter small permease family.</text>
</comment>
<dbReference type="InterPro" id="IPR007387">
    <property type="entry name" value="TRAP_DctQ"/>
</dbReference>
<keyword evidence="4" id="KW-0997">Cell inner membrane</keyword>
<feature type="transmembrane region" description="Helical" evidence="9">
    <location>
        <begin position="122"/>
        <end position="142"/>
    </location>
</feature>
<evidence type="ECO:0000256" key="3">
    <source>
        <dbReference type="ARBA" id="ARBA00022475"/>
    </source>
</evidence>
<evidence type="ECO:0000256" key="5">
    <source>
        <dbReference type="ARBA" id="ARBA00022692"/>
    </source>
</evidence>
<feature type="transmembrane region" description="Helical" evidence="9">
    <location>
        <begin position="48"/>
        <end position="65"/>
    </location>
</feature>
<reference evidence="11 12" key="1">
    <citation type="submission" date="2018-05" db="EMBL/GenBank/DDBJ databases">
        <title>Genomic Encyclopedia of Type Strains, Phase IV (KMG-IV): sequencing the most valuable type-strain genomes for metagenomic binning, comparative biology and taxonomic classification.</title>
        <authorList>
            <person name="Goeker M."/>
        </authorList>
    </citation>
    <scope>NUCLEOTIDE SEQUENCE [LARGE SCALE GENOMIC DNA]</scope>
    <source>
        <strain evidence="11 12">DSM 28556</strain>
    </source>
</reference>
<dbReference type="GO" id="GO:0005886">
    <property type="term" value="C:plasma membrane"/>
    <property type="evidence" value="ECO:0007669"/>
    <property type="project" value="UniProtKB-SubCell"/>
</dbReference>
<comment type="subcellular location">
    <subcellularLocation>
        <location evidence="1">Cell inner membrane</location>
        <topology evidence="1">Multi-pass membrane protein</topology>
    </subcellularLocation>
</comment>
<evidence type="ECO:0000256" key="1">
    <source>
        <dbReference type="ARBA" id="ARBA00004429"/>
    </source>
</evidence>
<organism evidence="11 12">
    <name type="scientific">Pseudogracilibacillus auburnensis</name>
    <dbReference type="NCBI Taxonomy" id="1494959"/>
    <lineage>
        <taxon>Bacteria</taxon>
        <taxon>Bacillati</taxon>
        <taxon>Bacillota</taxon>
        <taxon>Bacilli</taxon>
        <taxon>Bacillales</taxon>
        <taxon>Bacillaceae</taxon>
        <taxon>Pseudogracilibacillus</taxon>
    </lineage>
</organism>
<evidence type="ECO:0000256" key="9">
    <source>
        <dbReference type="SAM" id="Phobius"/>
    </source>
</evidence>
<gene>
    <name evidence="11" type="ORF">DFR56_11685</name>
</gene>
<dbReference type="AlphaFoldDB" id="A0A2V3VNM3"/>
<keyword evidence="12" id="KW-1185">Reference proteome</keyword>
<evidence type="ECO:0000313" key="12">
    <source>
        <dbReference type="Proteomes" id="UP000247978"/>
    </source>
</evidence>
<dbReference type="Proteomes" id="UP000247978">
    <property type="component" value="Unassembled WGS sequence"/>
</dbReference>
<name>A0A2V3VNM3_9BACI</name>
<keyword evidence="7 9" id="KW-0472">Membrane</keyword>
<accession>A0A2V3VNM3</accession>
<evidence type="ECO:0000256" key="4">
    <source>
        <dbReference type="ARBA" id="ARBA00022519"/>
    </source>
</evidence>
<keyword evidence="3" id="KW-1003">Cell membrane</keyword>
<feature type="domain" description="Tripartite ATP-independent periplasmic transporters DctQ component" evidence="10">
    <location>
        <begin position="25"/>
        <end position="149"/>
    </location>
</feature>
<dbReference type="OrthoDB" id="9815614at2"/>
<comment type="caution">
    <text evidence="11">The sequence shown here is derived from an EMBL/GenBank/DDBJ whole genome shotgun (WGS) entry which is preliminary data.</text>
</comment>
<feature type="transmembrane region" description="Helical" evidence="9">
    <location>
        <begin position="86"/>
        <end position="110"/>
    </location>
</feature>
<evidence type="ECO:0000256" key="2">
    <source>
        <dbReference type="ARBA" id="ARBA00022448"/>
    </source>
</evidence>
<dbReference type="PANTHER" id="PTHR35011">
    <property type="entry name" value="2,3-DIKETO-L-GULONATE TRAP TRANSPORTER SMALL PERMEASE PROTEIN YIAM"/>
    <property type="match status" value="1"/>
</dbReference>
<dbReference type="Pfam" id="PF04290">
    <property type="entry name" value="DctQ"/>
    <property type="match status" value="1"/>
</dbReference>
<evidence type="ECO:0000256" key="8">
    <source>
        <dbReference type="ARBA" id="ARBA00038436"/>
    </source>
</evidence>
<evidence type="ECO:0000259" key="10">
    <source>
        <dbReference type="Pfam" id="PF04290"/>
    </source>
</evidence>
<proteinExistence type="inferred from homology"/>
<sequence>MKRLNNLFIKLEDYISGGFIIVGLTILFLQVIMRYFLGLSTTWQDEAARYFIIWGVLLGSAVAIRDNQHIKVDVVYQVFSGTIKNMINILSNIFVLLFLVFMVIYGAILVKDKYLTGEYSNIGIQLFIVYAILPLSGFFMAIRTLGKIIGYKNLD</sequence>
<dbReference type="PANTHER" id="PTHR35011:SF4">
    <property type="entry name" value="SLL1102 PROTEIN"/>
    <property type="match status" value="1"/>
</dbReference>
<dbReference type="EMBL" id="QJJQ01000016">
    <property type="protein sequence ID" value="PXW83406.1"/>
    <property type="molecule type" value="Genomic_DNA"/>
</dbReference>
<evidence type="ECO:0000313" key="11">
    <source>
        <dbReference type="EMBL" id="PXW83406.1"/>
    </source>
</evidence>
<keyword evidence="2" id="KW-0813">Transport</keyword>
<evidence type="ECO:0000256" key="6">
    <source>
        <dbReference type="ARBA" id="ARBA00022989"/>
    </source>
</evidence>
<feature type="transmembrane region" description="Helical" evidence="9">
    <location>
        <begin position="12"/>
        <end position="36"/>
    </location>
</feature>
<keyword evidence="5 9" id="KW-0812">Transmembrane</keyword>
<dbReference type="RefSeq" id="WP_110396926.1">
    <property type="nucleotide sequence ID" value="NZ_JADIJL010000002.1"/>
</dbReference>
<evidence type="ECO:0000256" key="7">
    <source>
        <dbReference type="ARBA" id="ARBA00023136"/>
    </source>
</evidence>